<protein>
    <submittedName>
        <fullName evidence="14">Borealin-2-like isoform X1</fullName>
    </submittedName>
</protein>
<keyword evidence="9" id="KW-0137">Centromere</keyword>
<dbReference type="OrthoDB" id="6360905at2759"/>
<evidence type="ECO:0000313" key="13">
    <source>
        <dbReference type="Proteomes" id="UP000515159"/>
    </source>
</evidence>
<dbReference type="PANTHER" id="PTHR16040:SF5">
    <property type="entry name" value="BOREALIN-2-RELATED"/>
    <property type="match status" value="1"/>
</dbReference>
<dbReference type="InterPro" id="IPR046466">
    <property type="entry name" value="Borealin_C"/>
</dbReference>
<evidence type="ECO:0000256" key="6">
    <source>
        <dbReference type="ARBA" id="ARBA00022776"/>
    </source>
</evidence>
<dbReference type="GO" id="GO:0051233">
    <property type="term" value="C:spindle midzone"/>
    <property type="evidence" value="ECO:0007669"/>
    <property type="project" value="TreeGrafter"/>
</dbReference>
<dbReference type="InterPro" id="IPR018851">
    <property type="entry name" value="Borealin_N"/>
</dbReference>
<feature type="domain" description="Borealin C-terminal" evidence="12">
    <location>
        <begin position="177"/>
        <end position="253"/>
    </location>
</feature>
<dbReference type="GeneID" id="117360023"/>
<dbReference type="GO" id="GO:0000775">
    <property type="term" value="C:chromosome, centromeric region"/>
    <property type="evidence" value="ECO:0007669"/>
    <property type="project" value="UniProtKB-SubCell"/>
</dbReference>
<comment type="subcellular location">
    <subcellularLocation>
        <location evidence="2">Chromosome</location>
        <location evidence="2">Centromere</location>
    </subcellularLocation>
    <subcellularLocation>
        <location evidence="1">Nucleus</location>
    </subcellularLocation>
</comment>
<dbReference type="GO" id="GO:0000070">
    <property type="term" value="P:mitotic sister chromatid segregation"/>
    <property type="evidence" value="ECO:0007669"/>
    <property type="project" value="TreeGrafter"/>
</dbReference>
<reference evidence="14" key="1">
    <citation type="submission" date="2025-08" db="UniProtKB">
        <authorList>
            <consortium name="RefSeq"/>
        </authorList>
    </citation>
    <scope>IDENTIFICATION</scope>
</reference>
<keyword evidence="8" id="KW-0131">Cell cycle</keyword>
<keyword evidence="4" id="KW-0158">Chromosome</keyword>
<keyword evidence="5" id="KW-0132">Cell division</keyword>
<sequence>MYRVGRKRVGSREQDAAGVPGFEKDDFLKAQRREKMRLFMQDFVQQGKQIVADLKKRAQTFVSTTEKAFAVELLKMPTAVRQMKRRDFLSLKGDEEATVAAIMECLVDDFSIMKVETRSKRGKGTMRAVEHDEYKSPKTRAMSTGVKNRKLQKVLKNKSGVISASSRGSKHGNTFPRSACATPATKRYKNVSVTAIGFTSEEATPMPKRVFEMPILRSVCSAEKIQSASLNGSQLSIDLSVPLVNIPLADGQSQLNALCGKVAANGFSWKHPMKFHTFSFFKLTLIAKNCLGVLY</sequence>
<proteinExistence type="inferred from homology"/>
<dbReference type="Pfam" id="PF10512">
    <property type="entry name" value="Borealin"/>
    <property type="match status" value="1"/>
</dbReference>
<dbReference type="KEGG" id="gsh:117360023"/>
<dbReference type="GO" id="GO:0005634">
    <property type="term" value="C:nucleus"/>
    <property type="evidence" value="ECO:0007669"/>
    <property type="project" value="UniProtKB-SubCell"/>
</dbReference>
<feature type="region of interest" description="Disordered" evidence="10">
    <location>
        <begin position="123"/>
        <end position="143"/>
    </location>
</feature>
<evidence type="ECO:0000259" key="11">
    <source>
        <dbReference type="Pfam" id="PF10444"/>
    </source>
</evidence>
<dbReference type="GO" id="GO:0032133">
    <property type="term" value="C:chromosome passenger complex"/>
    <property type="evidence" value="ECO:0007669"/>
    <property type="project" value="TreeGrafter"/>
</dbReference>
<dbReference type="RefSeq" id="XP_033799463.1">
    <property type="nucleotide sequence ID" value="XM_033943572.1"/>
</dbReference>
<evidence type="ECO:0000256" key="10">
    <source>
        <dbReference type="SAM" id="MobiDB-lite"/>
    </source>
</evidence>
<dbReference type="PANTHER" id="PTHR16040">
    <property type="entry name" value="AUSTRALIN, ISOFORM A-RELATED"/>
    <property type="match status" value="1"/>
</dbReference>
<dbReference type="AlphaFoldDB" id="A0A6P8RCC6"/>
<evidence type="ECO:0000313" key="14">
    <source>
        <dbReference type="RefSeq" id="XP_033799463.1"/>
    </source>
</evidence>
<organism evidence="13 14">
    <name type="scientific">Geotrypetes seraphini</name>
    <name type="common">Gaboon caecilian</name>
    <name type="synonym">Caecilia seraphini</name>
    <dbReference type="NCBI Taxonomy" id="260995"/>
    <lineage>
        <taxon>Eukaryota</taxon>
        <taxon>Metazoa</taxon>
        <taxon>Chordata</taxon>
        <taxon>Craniata</taxon>
        <taxon>Vertebrata</taxon>
        <taxon>Euteleostomi</taxon>
        <taxon>Amphibia</taxon>
        <taxon>Gymnophiona</taxon>
        <taxon>Geotrypetes</taxon>
    </lineage>
</organism>
<evidence type="ECO:0000256" key="9">
    <source>
        <dbReference type="ARBA" id="ARBA00023328"/>
    </source>
</evidence>
<evidence type="ECO:0000256" key="4">
    <source>
        <dbReference type="ARBA" id="ARBA00022454"/>
    </source>
</evidence>
<evidence type="ECO:0000256" key="3">
    <source>
        <dbReference type="ARBA" id="ARBA00009914"/>
    </source>
</evidence>
<feature type="domain" description="Borealin N-terminal" evidence="11">
    <location>
        <begin position="35"/>
        <end position="90"/>
    </location>
</feature>
<evidence type="ECO:0000256" key="8">
    <source>
        <dbReference type="ARBA" id="ARBA00023306"/>
    </source>
</evidence>
<keyword evidence="13" id="KW-1185">Reference proteome</keyword>
<name>A0A6P8RCC6_GEOSA</name>
<evidence type="ECO:0000259" key="12">
    <source>
        <dbReference type="Pfam" id="PF10512"/>
    </source>
</evidence>
<accession>A0A6P8RCC6</accession>
<dbReference type="InterPro" id="IPR018867">
    <property type="entry name" value="Cell_div_borealin"/>
</dbReference>
<evidence type="ECO:0000256" key="7">
    <source>
        <dbReference type="ARBA" id="ARBA00023242"/>
    </source>
</evidence>
<dbReference type="Pfam" id="PF10444">
    <property type="entry name" value="Nbl1_Borealin_N"/>
    <property type="match status" value="1"/>
</dbReference>
<dbReference type="Proteomes" id="UP000515159">
    <property type="component" value="Chromosome 4"/>
</dbReference>
<dbReference type="Gene3D" id="6.10.250.1900">
    <property type="match status" value="1"/>
</dbReference>
<keyword evidence="6" id="KW-0498">Mitosis</keyword>
<keyword evidence="7" id="KW-0539">Nucleus</keyword>
<evidence type="ECO:0000256" key="2">
    <source>
        <dbReference type="ARBA" id="ARBA00004584"/>
    </source>
</evidence>
<evidence type="ECO:0000256" key="1">
    <source>
        <dbReference type="ARBA" id="ARBA00004123"/>
    </source>
</evidence>
<evidence type="ECO:0000256" key="5">
    <source>
        <dbReference type="ARBA" id="ARBA00022618"/>
    </source>
</evidence>
<gene>
    <name evidence="14" type="primary">LOC117360023</name>
</gene>
<comment type="similarity">
    <text evidence="3">Belongs to the borealin family.</text>
</comment>
<dbReference type="GO" id="GO:0051301">
    <property type="term" value="P:cell division"/>
    <property type="evidence" value="ECO:0007669"/>
    <property type="project" value="UniProtKB-KW"/>
</dbReference>
<dbReference type="InParanoid" id="A0A6P8RCC6"/>